<keyword evidence="7" id="KW-1185">Reference proteome</keyword>
<dbReference type="InterPro" id="IPR011991">
    <property type="entry name" value="ArsR-like_HTH"/>
</dbReference>
<dbReference type="PANTHER" id="PTHR30136">
    <property type="entry name" value="HELIX-TURN-HELIX TRANSCRIPTIONAL REGULATOR, ICLR FAMILY"/>
    <property type="match status" value="1"/>
</dbReference>
<dbReference type="RefSeq" id="WP_377259995.1">
    <property type="nucleotide sequence ID" value="NZ_JBHMAA010000011.1"/>
</dbReference>
<evidence type="ECO:0000313" key="7">
    <source>
        <dbReference type="Proteomes" id="UP001589692"/>
    </source>
</evidence>
<dbReference type="Pfam" id="PF09339">
    <property type="entry name" value="HTH_IclR"/>
    <property type="match status" value="1"/>
</dbReference>
<evidence type="ECO:0000259" key="5">
    <source>
        <dbReference type="PROSITE" id="PS51078"/>
    </source>
</evidence>
<dbReference type="InterPro" id="IPR050707">
    <property type="entry name" value="HTH_MetabolicPath_Reg"/>
</dbReference>
<dbReference type="Gene3D" id="1.10.10.10">
    <property type="entry name" value="Winged helix-like DNA-binding domain superfamily/Winged helix DNA-binding domain"/>
    <property type="match status" value="1"/>
</dbReference>
<dbReference type="EMBL" id="JBHMAA010000011">
    <property type="protein sequence ID" value="MFB9949237.1"/>
    <property type="molecule type" value="Genomic_DNA"/>
</dbReference>
<evidence type="ECO:0000259" key="4">
    <source>
        <dbReference type="PROSITE" id="PS51077"/>
    </source>
</evidence>
<organism evidence="6 7">
    <name type="scientific">Rhizobium puerariae</name>
    <dbReference type="NCBI Taxonomy" id="1585791"/>
    <lineage>
        <taxon>Bacteria</taxon>
        <taxon>Pseudomonadati</taxon>
        <taxon>Pseudomonadota</taxon>
        <taxon>Alphaproteobacteria</taxon>
        <taxon>Hyphomicrobiales</taxon>
        <taxon>Rhizobiaceae</taxon>
        <taxon>Rhizobium/Agrobacterium group</taxon>
        <taxon>Rhizobium</taxon>
    </lineage>
</organism>
<dbReference type="InterPro" id="IPR036388">
    <property type="entry name" value="WH-like_DNA-bd_sf"/>
</dbReference>
<accession>A0ABV6AH80</accession>
<dbReference type="InterPro" id="IPR014757">
    <property type="entry name" value="Tscrpt_reg_IclR_C"/>
</dbReference>
<dbReference type="SUPFAM" id="SSF55781">
    <property type="entry name" value="GAF domain-like"/>
    <property type="match status" value="1"/>
</dbReference>
<dbReference type="InterPro" id="IPR005471">
    <property type="entry name" value="Tscrpt_reg_IclR_N"/>
</dbReference>
<keyword evidence="3" id="KW-0804">Transcription</keyword>
<feature type="domain" description="HTH iclR-type" evidence="4">
    <location>
        <begin position="22"/>
        <end position="84"/>
    </location>
</feature>
<protein>
    <submittedName>
        <fullName evidence="6">IclR family transcriptional regulator</fullName>
    </submittedName>
</protein>
<keyword evidence="1" id="KW-0805">Transcription regulation</keyword>
<dbReference type="PANTHER" id="PTHR30136:SF35">
    <property type="entry name" value="HTH-TYPE TRANSCRIPTIONAL REGULATOR RV1719"/>
    <property type="match status" value="1"/>
</dbReference>
<dbReference type="Gene3D" id="3.30.450.40">
    <property type="match status" value="1"/>
</dbReference>
<comment type="caution">
    <text evidence="6">The sequence shown here is derived from an EMBL/GenBank/DDBJ whole genome shotgun (WGS) entry which is preliminary data.</text>
</comment>
<evidence type="ECO:0000256" key="3">
    <source>
        <dbReference type="ARBA" id="ARBA00023163"/>
    </source>
</evidence>
<dbReference type="SUPFAM" id="SSF46785">
    <property type="entry name" value="Winged helix' DNA-binding domain"/>
    <property type="match status" value="1"/>
</dbReference>
<proteinExistence type="predicted"/>
<dbReference type="InterPro" id="IPR036390">
    <property type="entry name" value="WH_DNA-bd_sf"/>
</dbReference>
<keyword evidence="2" id="KW-0238">DNA-binding</keyword>
<dbReference type="Proteomes" id="UP001589692">
    <property type="component" value="Unassembled WGS sequence"/>
</dbReference>
<sequence length="269" mass="29543">MDATNEPTQTKTSSARASDENLKSLMKIMRVLECFSVNDRALSLSEICERTGFPRSTTHRLMASLKEVGFLDQDRERDKYRLGLKLFELGNIVLMNLDLHREARPIVDSLKRMSGQMVHLAIFDGQSAVVIHRADPSPDHAPTSTSIENAPVHCTSVGKAILAWQSEAVIQKVINAGLRVYTDATITSGPALLAELEKTRQRGYAIDDGEHQPGLRCVGAPIRGQNGQVIAGISVSGPSWQINMSDIEELSKVVIHHANLIGQRIGHHP</sequence>
<name>A0ABV6AH80_9HYPH</name>
<feature type="domain" description="IclR-ED" evidence="5">
    <location>
        <begin position="85"/>
        <end position="267"/>
    </location>
</feature>
<dbReference type="CDD" id="cd00090">
    <property type="entry name" value="HTH_ARSR"/>
    <property type="match status" value="1"/>
</dbReference>
<evidence type="ECO:0000256" key="1">
    <source>
        <dbReference type="ARBA" id="ARBA00023015"/>
    </source>
</evidence>
<evidence type="ECO:0000256" key="2">
    <source>
        <dbReference type="ARBA" id="ARBA00023125"/>
    </source>
</evidence>
<dbReference type="SMART" id="SM00346">
    <property type="entry name" value="HTH_ICLR"/>
    <property type="match status" value="1"/>
</dbReference>
<gene>
    <name evidence="6" type="ORF">ACFFP0_10280</name>
</gene>
<dbReference type="InterPro" id="IPR029016">
    <property type="entry name" value="GAF-like_dom_sf"/>
</dbReference>
<dbReference type="PROSITE" id="PS51077">
    <property type="entry name" value="HTH_ICLR"/>
    <property type="match status" value="1"/>
</dbReference>
<evidence type="ECO:0000313" key="6">
    <source>
        <dbReference type="EMBL" id="MFB9949237.1"/>
    </source>
</evidence>
<reference evidence="6 7" key="1">
    <citation type="submission" date="2024-09" db="EMBL/GenBank/DDBJ databases">
        <authorList>
            <person name="Sun Q."/>
            <person name="Mori K."/>
        </authorList>
    </citation>
    <scope>NUCLEOTIDE SEQUENCE [LARGE SCALE GENOMIC DNA]</scope>
    <source>
        <strain evidence="6 7">TBRC 4938</strain>
    </source>
</reference>
<dbReference type="PROSITE" id="PS51078">
    <property type="entry name" value="ICLR_ED"/>
    <property type="match status" value="1"/>
</dbReference>
<dbReference type="Pfam" id="PF01614">
    <property type="entry name" value="IclR_C"/>
    <property type="match status" value="1"/>
</dbReference>